<organism evidence="1 2">
    <name type="scientific">Limnospira indica PCC 8005</name>
    <dbReference type="NCBI Taxonomy" id="376219"/>
    <lineage>
        <taxon>Bacteria</taxon>
        <taxon>Bacillati</taxon>
        <taxon>Cyanobacteriota</taxon>
        <taxon>Cyanophyceae</taxon>
        <taxon>Oscillatoriophycideae</taxon>
        <taxon>Oscillatoriales</taxon>
        <taxon>Sirenicapillariaceae</taxon>
        <taxon>Limnospira</taxon>
    </lineage>
</organism>
<keyword evidence="2" id="KW-1185">Reference proteome</keyword>
<dbReference type="RefSeq" id="WP_008057127.1">
    <property type="nucleotide sequence ID" value="NZ_FO818640.1"/>
</dbReference>
<dbReference type="EMBL" id="FO818640">
    <property type="protein sequence ID" value="CDM93184.1"/>
    <property type="molecule type" value="Genomic_DNA"/>
</dbReference>
<dbReference type="Proteomes" id="UP000032946">
    <property type="component" value="Chromosome"/>
</dbReference>
<name>A0A9P1NWT9_9CYAN</name>
<protein>
    <submittedName>
        <fullName evidence="1">Uncharacterized protein</fullName>
    </submittedName>
</protein>
<sequence>MKEIIVHQVDITHYRLVELCQLADQAKPFYQWVEKNAKKITGSHKELNEIMMSATRDEMASIIYACYAEPEEKRPLLFDGIGRVYPHPKACFYFFAWMIRDAPQQRLAPLISRWKKEVMHIYLLGILWGLYRT</sequence>
<accession>A0A9P1NWT9</accession>
<evidence type="ECO:0000313" key="1">
    <source>
        <dbReference type="EMBL" id="CDM93184.1"/>
    </source>
</evidence>
<dbReference type="AlphaFoldDB" id="A0A9P1NWT9"/>
<reference evidence="1 2" key="1">
    <citation type="submission" date="2014-02" db="EMBL/GenBank/DDBJ databases">
        <authorList>
            <person name="Genoscope - CEA"/>
        </authorList>
    </citation>
    <scope>NUCLEOTIDE SEQUENCE [LARGE SCALE GENOMIC DNA]</scope>
    <source>
        <strain evidence="1 2">PCC 8005</strain>
    </source>
</reference>
<gene>
    <name evidence="1" type="ORF">ARTHRO_10857</name>
</gene>
<proteinExistence type="predicted"/>
<evidence type="ECO:0000313" key="2">
    <source>
        <dbReference type="Proteomes" id="UP000032946"/>
    </source>
</evidence>